<protein>
    <submittedName>
        <fullName evidence="2">Uncharacterized protein</fullName>
    </submittedName>
</protein>
<feature type="transmembrane region" description="Helical" evidence="1">
    <location>
        <begin position="29"/>
        <end position="54"/>
    </location>
</feature>
<dbReference type="EMBL" id="GBRH01232169">
    <property type="protein sequence ID" value="JAD65726.1"/>
    <property type="molecule type" value="Transcribed_RNA"/>
</dbReference>
<keyword evidence="1" id="KW-0472">Membrane</keyword>
<sequence length="62" mass="6892">MICIVLNSATNSKYKNALIQRNALGMNVIWHPIAVLILYVVLSLVSFVSLHGLLKFYSSRTG</sequence>
<proteinExistence type="predicted"/>
<reference evidence="2" key="1">
    <citation type="submission" date="2014-09" db="EMBL/GenBank/DDBJ databases">
        <authorList>
            <person name="Magalhaes I.L.F."/>
            <person name="Oliveira U."/>
            <person name="Santos F.R."/>
            <person name="Vidigal T.H.D.A."/>
            <person name="Brescovit A.D."/>
            <person name="Santos A.J."/>
        </authorList>
    </citation>
    <scope>NUCLEOTIDE SEQUENCE</scope>
    <source>
        <tissue evidence="2">Shoot tissue taken approximately 20 cm above the soil surface</tissue>
    </source>
</reference>
<organism evidence="2">
    <name type="scientific">Arundo donax</name>
    <name type="common">Giant reed</name>
    <name type="synonym">Donax arundinaceus</name>
    <dbReference type="NCBI Taxonomy" id="35708"/>
    <lineage>
        <taxon>Eukaryota</taxon>
        <taxon>Viridiplantae</taxon>
        <taxon>Streptophyta</taxon>
        <taxon>Embryophyta</taxon>
        <taxon>Tracheophyta</taxon>
        <taxon>Spermatophyta</taxon>
        <taxon>Magnoliopsida</taxon>
        <taxon>Liliopsida</taxon>
        <taxon>Poales</taxon>
        <taxon>Poaceae</taxon>
        <taxon>PACMAD clade</taxon>
        <taxon>Arundinoideae</taxon>
        <taxon>Arundineae</taxon>
        <taxon>Arundo</taxon>
    </lineage>
</organism>
<keyword evidence="1" id="KW-1133">Transmembrane helix</keyword>
<dbReference type="AlphaFoldDB" id="A0A0A9BQS8"/>
<evidence type="ECO:0000313" key="2">
    <source>
        <dbReference type="EMBL" id="JAD65726.1"/>
    </source>
</evidence>
<keyword evidence="1" id="KW-0812">Transmembrane</keyword>
<reference evidence="2" key="2">
    <citation type="journal article" date="2015" name="Data Brief">
        <title>Shoot transcriptome of the giant reed, Arundo donax.</title>
        <authorList>
            <person name="Barrero R.A."/>
            <person name="Guerrero F.D."/>
            <person name="Moolhuijzen P."/>
            <person name="Goolsby J.A."/>
            <person name="Tidwell J."/>
            <person name="Bellgard S.E."/>
            <person name="Bellgard M.I."/>
        </authorList>
    </citation>
    <scope>NUCLEOTIDE SEQUENCE</scope>
    <source>
        <tissue evidence="2">Shoot tissue taken approximately 20 cm above the soil surface</tissue>
    </source>
</reference>
<name>A0A0A9BQS8_ARUDO</name>
<evidence type="ECO:0000256" key="1">
    <source>
        <dbReference type="SAM" id="Phobius"/>
    </source>
</evidence>
<accession>A0A0A9BQS8</accession>